<dbReference type="GO" id="GO:0005829">
    <property type="term" value="C:cytosol"/>
    <property type="evidence" value="ECO:0007669"/>
    <property type="project" value="TreeGrafter"/>
</dbReference>
<evidence type="ECO:0000313" key="4">
    <source>
        <dbReference type="EMBL" id="SIT17155.1"/>
    </source>
</evidence>
<dbReference type="OrthoDB" id="9765195at2"/>
<organism evidence="4 5">
    <name type="scientific">Gemmobacter megaterium</name>
    <dbReference type="NCBI Taxonomy" id="1086013"/>
    <lineage>
        <taxon>Bacteria</taxon>
        <taxon>Pseudomonadati</taxon>
        <taxon>Pseudomonadota</taxon>
        <taxon>Alphaproteobacteria</taxon>
        <taxon>Rhodobacterales</taxon>
        <taxon>Paracoccaceae</taxon>
        <taxon>Gemmobacter</taxon>
    </lineage>
</organism>
<dbReference type="GO" id="GO:0005536">
    <property type="term" value="F:D-glucose binding"/>
    <property type="evidence" value="ECO:0007669"/>
    <property type="project" value="InterPro"/>
</dbReference>
<dbReference type="CDD" id="cd24008">
    <property type="entry name" value="ASKHA_NBD_GLK"/>
    <property type="match status" value="1"/>
</dbReference>
<dbReference type="Pfam" id="PF02685">
    <property type="entry name" value="Glucokinase"/>
    <property type="match status" value="1"/>
</dbReference>
<name>A0A1N7Q2V2_9RHOB</name>
<keyword evidence="1" id="KW-0808">Transferase</keyword>
<comment type="similarity">
    <text evidence="3">Belongs to the bacterial glucokinase family.</text>
</comment>
<dbReference type="STRING" id="1086013.SAMN05421774_10719"/>
<gene>
    <name evidence="4" type="ORF">SAMN05421774_10719</name>
</gene>
<dbReference type="GO" id="GO:0004340">
    <property type="term" value="F:glucokinase activity"/>
    <property type="evidence" value="ECO:0007669"/>
    <property type="project" value="InterPro"/>
</dbReference>
<dbReference type="InterPro" id="IPR043129">
    <property type="entry name" value="ATPase_NBD"/>
</dbReference>
<dbReference type="PANTHER" id="PTHR47690:SF1">
    <property type="entry name" value="GLUCOKINASE"/>
    <property type="match status" value="1"/>
</dbReference>
<reference evidence="4 5" key="1">
    <citation type="submission" date="2017-01" db="EMBL/GenBank/DDBJ databases">
        <authorList>
            <person name="Mah S.A."/>
            <person name="Swanson W.J."/>
            <person name="Moy G.W."/>
            <person name="Vacquier V.D."/>
        </authorList>
    </citation>
    <scope>NUCLEOTIDE SEQUENCE [LARGE SCALE GENOMIC DNA]</scope>
    <source>
        <strain evidence="4 5">DSM 26375</strain>
    </source>
</reference>
<dbReference type="SUPFAM" id="SSF53067">
    <property type="entry name" value="Actin-like ATPase domain"/>
    <property type="match status" value="1"/>
</dbReference>
<dbReference type="GO" id="GO:0006096">
    <property type="term" value="P:glycolytic process"/>
    <property type="evidence" value="ECO:0007669"/>
    <property type="project" value="InterPro"/>
</dbReference>
<dbReference type="Proteomes" id="UP000186141">
    <property type="component" value="Unassembled WGS sequence"/>
</dbReference>
<proteinExistence type="inferred from homology"/>
<dbReference type="Gene3D" id="3.40.367.20">
    <property type="match status" value="1"/>
</dbReference>
<dbReference type="InterPro" id="IPR050201">
    <property type="entry name" value="Bacterial_glucokinase"/>
</dbReference>
<dbReference type="Gene3D" id="3.30.420.40">
    <property type="match status" value="1"/>
</dbReference>
<dbReference type="RefSeq" id="WP_076533035.1">
    <property type="nucleotide sequence ID" value="NZ_BMEH01000007.1"/>
</dbReference>
<dbReference type="AlphaFoldDB" id="A0A1N7Q2V2"/>
<accession>A0A1N7Q2V2</accession>
<keyword evidence="5" id="KW-1185">Reference proteome</keyword>
<keyword evidence="2 4" id="KW-0418">Kinase</keyword>
<evidence type="ECO:0000256" key="3">
    <source>
        <dbReference type="RuleBase" id="RU004046"/>
    </source>
</evidence>
<protein>
    <submittedName>
        <fullName evidence="4">Glucokinase</fullName>
    </submittedName>
</protein>
<evidence type="ECO:0000256" key="1">
    <source>
        <dbReference type="ARBA" id="ARBA00022679"/>
    </source>
</evidence>
<dbReference type="InterPro" id="IPR003836">
    <property type="entry name" value="Glucokinase"/>
</dbReference>
<evidence type="ECO:0000313" key="5">
    <source>
        <dbReference type="Proteomes" id="UP000186141"/>
    </source>
</evidence>
<dbReference type="GO" id="GO:0005524">
    <property type="term" value="F:ATP binding"/>
    <property type="evidence" value="ECO:0007669"/>
    <property type="project" value="InterPro"/>
</dbReference>
<evidence type="ECO:0000256" key="2">
    <source>
        <dbReference type="ARBA" id="ARBA00022777"/>
    </source>
</evidence>
<dbReference type="PANTHER" id="PTHR47690">
    <property type="entry name" value="GLUCOKINASE"/>
    <property type="match status" value="1"/>
</dbReference>
<dbReference type="EMBL" id="FTOT01000007">
    <property type="protein sequence ID" value="SIT17155.1"/>
    <property type="molecule type" value="Genomic_DNA"/>
</dbReference>
<sequence>MTILIADIGGTNCRFALGRQTVLPDTVARFRLKDHHGFDAALDHYLAGQGQPVLTSACLAVAGPVIGACAQLTNSGWSLDASVLAGRLGVDVTLVNDLVALGHALPHLSSAATVPLHAPAQRYPNGQSVVVGLGTGTNIAAVIHRAERPPAVLSAEAGHLSLPGSITRRLEGRIGAGMSAFHSAESIFSGRGLAALHTALHGATVPSLALTSHPEVPEAGETLSLHAELLGVWLQEIALLTLPRNGIWLAGGVAQGLVRAGYATVIAEAFAAPNSNNGPTGAIPMHLITDDLAALTGCLAAVRQA</sequence>